<keyword evidence="11" id="KW-1185">Reference proteome</keyword>
<dbReference type="GO" id="GO:0004781">
    <property type="term" value="F:sulfate adenylyltransferase (ATP) activity"/>
    <property type="evidence" value="ECO:0007669"/>
    <property type="project" value="InterPro"/>
</dbReference>
<dbReference type="PANTHER" id="PTHR11055:SF1">
    <property type="entry name" value="PAPS SYNTHETASE, ISOFORM D"/>
    <property type="match status" value="1"/>
</dbReference>
<dbReference type="SUPFAM" id="SSF52374">
    <property type="entry name" value="Nucleotidylyl transferase"/>
    <property type="match status" value="1"/>
</dbReference>
<dbReference type="GO" id="GO:0000103">
    <property type="term" value="P:sulfate assimilation"/>
    <property type="evidence" value="ECO:0007669"/>
    <property type="project" value="TreeGrafter"/>
</dbReference>
<organism evidence="10 11">
    <name type="scientific">Geodia barretti</name>
    <name type="common">Barrett's horny sponge</name>
    <dbReference type="NCBI Taxonomy" id="519541"/>
    <lineage>
        <taxon>Eukaryota</taxon>
        <taxon>Metazoa</taxon>
        <taxon>Porifera</taxon>
        <taxon>Demospongiae</taxon>
        <taxon>Heteroscleromorpha</taxon>
        <taxon>Tetractinellida</taxon>
        <taxon>Astrophorina</taxon>
        <taxon>Geodiidae</taxon>
        <taxon>Geodia</taxon>
    </lineage>
</organism>
<dbReference type="GO" id="GO:0005524">
    <property type="term" value="F:ATP binding"/>
    <property type="evidence" value="ECO:0007669"/>
    <property type="project" value="UniProtKB-KW"/>
</dbReference>
<dbReference type="Pfam" id="PF01747">
    <property type="entry name" value="ATP-sulfurylase"/>
    <property type="match status" value="1"/>
</dbReference>
<reference evidence="10" key="1">
    <citation type="submission" date="2023-03" db="EMBL/GenBank/DDBJ databases">
        <authorList>
            <person name="Steffen K."/>
            <person name="Cardenas P."/>
        </authorList>
    </citation>
    <scope>NUCLEOTIDE SEQUENCE</scope>
</reference>
<dbReference type="Proteomes" id="UP001174909">
    <property type="component" value="Unassembled WGS sequence"/>
</dbReference>
<dbReference type="PANTHER" id="PTHR11055">
    <property type="entry name" value="BIFUNCTIONAL 3'-PHOSPHOADENOSINE 5'-PHOSPHOSULFATE SYNTHASE"/>
    <property type="match status" value="1"/>
</dbReference>
<dbReference type="GO" id="GO:0004020">
    <property type="term" value="F:adenylylsulfate kinase activity"/>
    <property type="evidence" value="ECO:0007669"/>
    <property type="project" value="TreeGrafter"/>
</dbReference>
<evidence type="ECO:0000256" key="8">
    <source>
        <dbReference type="SAM" id="MobiDB-lite"/>
    </source>
</evidence>
<evidence type="ECO:0000256" key="4">
    <source>
        <dbReference type="ARBA" id="ARBA00022679"/>
    </source>
</evidence>
<evidence type="ECO:0000256" key="6">
    <source>
        <dbReference type="ARBA" id="ARBA00022741"/>
    </source>
</evidence>
<dbReference type="AlphaFoldDB" id="A0AA35TUV5"/>
<evidence type="ECO:0000256" key="1">
    <source>
        <dbReference type="ARBA" id="ARBA00005050"/>
    </source>
</evidence>
<feature type="region of interest" description="Disordered" evidence="8">
    <location>
        <begin position="236"/>
        <end position="255"/>
    </location>
</feature>
<protein>
    <submittedName>
        <fullName evidence="10">Bifunctional 3'-phosphoadenosine 5'-phosphosulfate synthase</fullName>
    </submittedName>
</protein>
<keyword evidence="4" id="KW-0808">Transferase</keyword>
<gene>
    <name evidence="10" type="ORF">GBAR_LOCUS29248</name>
</gene>
<keyword evidence="5" id="KW-0548">Nucleotidyltransferase</keyword>
<evidence type="ECO:0000259" key="9">
    <source>
        <dbReference type="Pfam" id="PF01747"/>
    </source>
</evidence>
<accession>A0AA35TUV5</accession>
<dbReference type="InterPro" id="IPR024951">
    <property type="entry name" value="Sulfurylase_cat_dom"/>
</dbReference>
<keyword evidence="6" id="KW-0547">Nucleotide-binding</keyword>
<evidence type="ECO:0000313" key="10">
    <source>
        <dbReference type="EMBL" id="CAI8053497.1"/>
    </source>
</evidence>
<dbReference type="InterPro" id="IPR014729">
    <property type="entry name" value="Rossmann-like_a/b/a_fold"/>
</dbReference>
<comment type="pathway">
    <text evidence="1">Sulfur metabolism; sulfate assimilation.</text>
</comment>
<evidence type="ECO:0000256" key="5">
    <source>
        <dbReference type="ARBA" id="ARBA00022695"/>
    </source>
</evidence>
<dbReference type="Gene3D" id="3.40.50.620">
    <property type="entry name" value="HUPs"/>
    <property type="match status" value="1"/>
</dbReference>
<keyword evidence="7" id="KW-0067">ATP-binding</keyword>
<dbReference type="GO" id="GO:0050428">
    <property type="term" value="P:3'-phosphoadenosine 5'-phosphosulfate biosynthetic process"/>
    <property type="evidence" value="ECO:0007669"/>
    <property type="project" value="TreeGrafter"/>
</dbReference>
<dbReference type="FunFam" id="3.40.50.620:FF:000006">
    <property type="entry name" value="bifunctional 3'-phosphoadenosine 5'-phosphosulfate synthase 1"/>
    <property type="match status" value="1"/>
</dbReference>
<evidence type="ECO:0000256" key="2">
    <source>
        <dbReference type="ARBA" id="ARBA00007268"/>
    </source>
</evidence>
<comment type="caution">
    <text evidence="10">The sequence shown here is derived from an EMBL/GenBank/DDBJ whole genome shotgun (WGS) entry which is preliminary data.</text>
</comment>
<evidence type="ECO:0000256" key="3">
    <source>
        <dbReference type="ARBA" id="ARBA00009290"/>
    </source>
</evidence>
<evidence type="ECO:0000256" key="7">
    <source>
        <dbReference type="ARBA" id="ARBA00022840"/>
    </source>
</evidence>
<sequence>MYCTSPQLVEESGDWLVGGDIEALERIRWNDGLDPYRLTPNELRAEFRRRGADAVFAFQLRNPIHNGHALLMKDTRDMILSRGFRNPVLLLHPLGGWTKADDVPLKVRIRQHHAVLDEGVLDKETTVLAIFPSPMMYAGPTEVQWHCKARMNAGANFYIMGRDPAGMPHPDTKTDLYDPTHGKKVLMMAPGLTRLEVVPFKVAAYNKKLGQMDFYDPSQHEDFEFISGTKMRSLAREGKTPPDGFMASQGLAGTF</sequence>
<evidence type="ECO:0000313" key="11">
    <source>
        <dbReference type="Proteomes" id="UP001174909"/>
    </source>
</evidence>
<feature type="domain" description="Sulphate adenylyltransferase catalytic" evidence="9">
    <location>
        <begin position="35"/>
        <end position="248"/>
    </location>
</feature>
<name>A0AA35TUV5_GEOBA</name>
<dbReference type="EMBL" id="CASHTH010004098">
    <property type="protein sequence ID" value="CAI8053497.1"/>
    <property type="molecule type" value="Genomic_DNA"/>
</dbReference>
<proteinExistence type="inferred from homology"/>
<comment type="similarity">
    <text evidence="3">In the C-terminal section; belongs to the sulfate adenylyltransferase family.</text>
</comment>
<comment type="similarity">
    <text evidence="2">In the N-terminal section; belongs to the APS kinase family.</text>
</comment>